<evidence type="ECO:0000259" key="3">
    <source>
        <dbReference type="Pfam" id="PF01471"/>
    </source>
</evidence>
<name>A0A6M1S2L6_9HYPH</name>
<dbReference type="RefSeq" id="WP_163904200.1">
    <property type="nucleotide sequence ID" value="NZ_CP048427.1"/>
</dbReference>
<feature type="domain" description="Peptidoglycan binding-like" evidence="3">
    <location>
        <begin position="140"/>
        <end position="191"/>
    </location>
</feature>
<evidence type="ECO:0000313" key="4">
    <source>
        <dbReference type="EMBL" id="NGO63400.1"/>
    </source>
</evidence>
<evidence type="ECO:0000256" key="1">
    <source>
        <dbReference type="SAM" id="MobiDB-lite"/>
    </source>
</evidence>
<keyword evidence="2" id="KW-0812">Transmembrane</keyword>
<dbReference type="InterPro" id="IPR036365">
    <property type="entry name" value="PGBD-like_sf"/>
</dbReference>
<reference evidence="4 5" key="1">
    <citation type="submission" date="2020-02" db="EMBL/GenBank/DDBJ databases">
        <title>Genome sequence of the type strain CCBAU10050 of Rhizobium daejeonense.</title>
        <authorList>
            <person name="Gao J."/>
            <person name="Sun J."/>
        </authorList>
    </citation>
    <scope>NUCLEOTIDE SEQUENCE [LARGE SCALE GENOMIC DNA]</scope>
    <source>
        <strain evidence="4 5">CCBAU10050</strain>
    </source>
</reference>
<proteinExistence type="predicted"/>
<keyword evidence="2" id="KW-0472">Membrane</keyword>
<protein>
    <submittedName>
        <fullName evidence="4">Peptidoglycan-binding protein</fullName>
    </submittedName>
</protein>
<dbReference type="EMBL" id="JAAKZH010000002">
    <property type="protein sequence ID" value="NGO63400.1"/>
    <property type="molecule type" value="Genomic_DNA"/>
</dbReference>
<gene>
    <name evidence="4" type="ORF">G6N76_06915</name>
</gene>
<feature type="region of interest" description="Disordered" evidence="1">
    <location>
        <begin position="198"/>
        <end position="273"/>
    </location>
</feature>
<dbReference type="InterPro" id="IPR036366">
    <property type="entry name" value="PGBDSf"/>
</dbReference>
<keyword evidence="5" id="KW-1185">Reference proteome</keyword>
<evidence type="ECO:0000256" key="2">
    <source>
        <dbReference type="SAM" id="Phobius"/>
    </source>
</evidence>
<organism evidence="4 5">
    <name type="scientific">Rhizobium daejeonense</name>
    <dbReference type="NCBI Taxonomy" id="240521"/>
    <lineage>
        <taxon>Bacteria</taxon>
        <taxon>Pseudomonadati</taxon>
        <taxon>Pseudomonadota</taxon>
        <taxon>Alphaproteobacteria</taxon>
        <taxon>Hyphomicrobiales</taxon>
        <taxon>Rhizobiaceae</taxon>
        <taxon>Rhizobium/Agrobacterium group</taxon>
        <taxon>Rhizobium</taxon>
    </lineage>
</organism>
<keyword evidence="2" id="KW-1133">Transmembrane helix</keyword>
<accession>A0A6M1S2L6</accession>
<dbReference type="Pfam" id="PF01471">
    <property type="entry name" value="PG_binding_1"/>
    <property type="match status" value="2"/>
</dbReference>
<feature type="domain" description="Peptidoglycan binding-like" evidence="3">
    <location>
        <begin position="296"/>
        <end position="348"/>
    </location>
</feature>
<dbReference type="SUPFAM" id="SSF47090">
    <property type="entry name" value="PGBD-like"/>
    <property type="match status" value="2"/>
</dbReference>
<dbReference type="AlphaFoldDB" id="A0A6M1S2L6"/>
<dbReference type="Proteomes" id="UP000477849">
    <property type="component" value="Unassembled WGS sequence"/>
</dbReference>
<dbReference type="InterPro" id="IPR002477">
    <property type="entry name" value="Peptidoglycan-bd-like"/>
</dbReference>
<dbReference type="Gene3D" id="1.10.101.10">
    <property type="entry name" value="PGBD-like superfamily/PGBD"/>
    <property type="match status" value="2"/>
</dbReference>
<comment type="caution">
    <text evidence="4">The sequence shown here is derived from an EMBL/GenBank/DDBJ whole genome shotgun (WGS) entry which is preliminary data.</text>
</comment>
<evidence type="ECO:0000313" key="5">
    <source>
        <dbReference type="Proteomes" id="UP000477849"/>
    </source>
</evidence>
<feature type="transmembrane region" description="Helical" evidence="2">
    <location>
        <begin position="41"/>
        <end position="59"/>
    </location>
</feature>
<sequence>MTKRKRKAPERKPASRVSGLLSAGFAALARGASRHPRLIGGVATFAVAFGFVAANALWYQPGRHPSPIFRTRDAADFNALAGVARNPMQEQDPGNTTTFRIERAPAEGEQPPTDIAPAQQAQAPLPSGDLDGDGVSELAIAVQTELSRRGLYAGDPDGVIGPQTEAAISVFQKSVGMEPNGLVSDELLAALRVDNSATAAVPKQRPPADVSSSQATKDPVAAAIRSAEKVVTTAPTRPAAKPETARAIQPKPVQPRPAPLNSDGRTPPAAIPASADANDAEALPATLTDAPDPGLVMEIQRGLSNIAYTDVSIDGVAGDQTRAAIRRFQRHYRLPENGEPSAAVLKKLKDIGAL</sequence>